<proteinExistence type="predicted"/>
<dbReference type="PANTHER" id="PTHR12705:SF0">
    <property type="entry name" value="ORIGIN RECOGNITION COMPLEX SUBUNIT 5"/>
    <property type="match status" value="1"/>
</dbReference>
<dbReference type="Proteomes" id="UP000681722">
    <property type="component" value="Unassembled WGS sequence"/>
</dbReference>
<dbReference type="Proteomes" id="UP000663829">
    <property type="component" value="Unassembled WGS sequence"/>
</dbReference>
<evidence type="ECO:0000259" key="1">
    <source>
        <dbReference type="Pfam" id="PF14630"/>
    </source>
</evidence>
<dbReference type="InterPro" id="IPR027417">
    <property type="entry name" value="P-loop_NTPase"/>
</dbReference>
<dbReference type="GO" id="GO:0003688">
    <property type="term" value="F:DNA replication origin binding"/>
    <property type="evidence" value="ECO:0007669"/>
    <property type="project" value="TreeGrafter"/>
</dbReference>
<sequence length="468" mass="54816">MSDSLPDSFKYRSLQYSTIKHLLSYHDTIPYPKQLYIFGNSNTGKSSIVKHVLESVVTKSNIIYIDCREIFSLNMFFNSFFSSFINDVDDKKKFYPKNLNEFIRKIRDYCFKQKKKQQHYFVVLHHIELLLQYDTSSTLLYILFKLEELTLDYFKYTLIMISNKSFNNLITEHTIEADLGSLLPITIFFSAYTRTELNGILQQTITTFLDLSSDQLQLLKQKISIILTLELQLFYDVTNDLIELKDICLMCIKDFLRLNERSIGDNDDGDDDIDYRLFYQKEFLTKALNSVYTRTMSVRKFLDTHDIQQVKINNDNNYYSTLNQQDVELPLTCKYLLIACYLAARNPSKYDKQLYDKRQITKRSKRSKIAQKRITGMIKSTNEIFISKPVLLNRLLAIYCSIVGENNPLTCQTYQHLTTLCSMGMLKLVGNKTGNINLNESKFLCLISYDYIKQIASSIQFQIDHLLL</sequence>
<evidence type="ECO:0000313" key="4">
    <source>
        <dbReference type="Proteomes" id="UP000663829"/>
    </source>
</evidence>
<evidence type="ECO:0000313" key="3">
    <source>
        <dbReference type="EMBL" id="CAF3561512.1"/>
    </source>
</evidence>
<dbReference type="EMBL" id="CAJNOQ010000256">
    <property type="protein sequence ID" value="CAF0778582.1"/>
    <property type="molecule type" value="Genomic_DNA"/>
</dbReference>
<evidence type="ECO:0000313" key="2">
    <source>
        <dbReference type="EMBL" id="CAF0778582.1"/>
    </source>
</evidence>
<dbReference type="InterPro" id="IPR020796">
    <property type="entry name" value="ORC5"/>
</dbReference>
<dbReference type="Pfam" id="PF14630">
    <property type="entry name" value="ORC5_C"/>
    <property type="match status" value="1"/>
</dbReference>
<name>A0A813R946_9BILA</name>
<dbReference type="SUPFAM" id="SSF52540">
    <property type="entry name" value="P-loop containing nucleoside triphosphate hydrolases"/>
    <property type="match status" value="1"/>
</dbReference>
<dbReference type="InterPro" id="IPR047088">
    <property type="entry name" value="ORC5_C"/>
</dbReference>
<reference evidence="2" key="1">
    <citation type="submission" date="2021-02" db="EMBL/GenBank/DDBJ databases">
        <authorList>
            <person name="Nowell W R."/>
        </authorList>
    </citation>
    <scope>NUCLEOTIDE SEQUENCE</scope>
</reference>
<feature type="domain" description="Origin recognition complex subunit 5 C-terminal" evidence="1">
    <location>
        <begin position="329"/>
        <end position="466"/>
    </location>
</feature>
<keyword evidence="4" id="KW-1185">Reference proteome</keyword>
<dbReference type="PANTHER" id="PTHR12705">
    <property type="entry name" value="ORIGIN RECOGNITION COMPLEX SUBUNIT 5"/>
    <property type="match status" value="1"/>
</dbReference>
<dbReference type="AlphaFoldDB" id="A0A813R946"/>
<gene>
    <name evidence="2" type="ORF">GPM918_LOCUS2333</name>
    <name evidence="3" type="ORF">SRO942_LOCUS2333</name>
</gene>
<dbReference type="GO" id="GO:0006270">
    <property type="term" value="P:DNA replication initiation"/>
    <property type="evidence" value="ECO:0007669"/>
    <property type="project" value="TreeGrafter"/>
</dbReference>
<organism evidence="2 4">
    <name type="scientific">Didymodactylos carnosus</name>
    <dbReference type="NCBI Taxonomy" id="1234261"/>
    <lineage>
        <taxon>Eukaryota</taxon>
        <taxon>Metazoa</taxon>
        <taxon>Spiralia</taxon>
        <taxon>Gnathifera</taxon>
        <taxon>Rotifera</taxon>
        <taxon>Eurotatoria</taxon>
        <taxon>Bdelloidea</taxon>
        <taxon>Philodinida</taxon>
        <taxon>Philodinidae</taxon>
        <taxon>Didymodactylos</taxon>
    </lineage>
</organism>
<dbReference type="GO" id="GO:0005664">
    <property type="term" value="C:nuclear origin of replication recognition complex"/>
    <property type="evidence" value="ECO:0007669"/>
    <property type="project" value="TreeGrafter"/>
</dbReference>
<dbReference type="OrthoDB" id="365981at2759"/>
<dbReference type="Gene3D" id="3.40.50.300">
    <property type="entry name" value="P-loop containing nucleotide triphosphate hydrolases"/>
    <property type="match status" value="1"/>
</dbReference>
<dbReference type="EMBL" id="CAJOBC010000256">
    <property type="protein sequence ID" value="CAF3561512.1"/>
    <property type="molecule type" value="Genomic_DNA"/>
</dbReference>
<accession>A0A813R946</accession>
<comment type="caution">
    <text evidence="2">The sequence shown here is derived from an EMBL/GenBank/DDBJ whole genome shotgun (WGS) entry which is preliminary data.</text>
</comment>
<protein>
    <recommendedName>
        <fullName evidence="1">Origin recognition complex subunit 5 C-terminal domain-containing protein</fullName>
    </recommendedName>
</protein>